<sequence>MLDIEEQDKVPAKSLKIGVLTVGDLVFANDFRIGHPLNGLNYCQTTWKVTCEIRKEECPPKVKPVVRQVTELKTNSKKNMKRNESPQKNPHRRVAKTSRKKGNKKKPHPELVPVVVIVLKPGSKVNAVEKTEDGDPHSKSKANSVLFRASEKNAPN</sequence>
<feature type="compositionally biased region" description="Basic residues" evidence="1">
    <location>
        <begin position="89"/>
        <end position="107"/>
    </location>
</feature>
<evidence type="ECO:0000313" key="3">
    <source>
        <dbReference type="EMBL" id="VUZ43670.1"/>
    </source>
</evidence>
<feature type="region of interest" description="Disordered" evidence="1">
    <location>
        <begin position="69"/>
        <end position="113"/>
    </location>
</feature>
<reference evidence="2 4" key="2">
    <citation type="submission" date="2018-11" db="EMBL/GenBank/DDBJ databases">
        <authorList>
            <consortium name="Pathogen Informatics"/>
        </authorList>
    </citation>
    <scope>NUCLEOTIDE SEQUENCE [LARGE SCALE GENOMIC DNA]</scope>
</reference>
<dbReference type="AlphaFoldDB" id="A0A0R3SIA2"/>
<accession>A0A0R3SIA2</accession>
<organism evidence="6">
    <name type="scientific">Hymenolepis diminuta</name>
    <name type="common">Rat tapeworm</name>
    <dbReference type="NCBI Taxonomy" id="6216"/>
    <lineage>
        <taxon>Eukaryota</taxon>
        <taxon>Metazoa</taxon>
        <taxon>Spiralia</taxon>
        <taxon>Lophotrochozoa</taxon>
        <taxon>Platyhelminthes</taxon>
        <taxon>Cestoda</taxon>
        <taxon>Eucestoda</taxon>
        <taxon>Cyclophyllidea</taxon>
        <taxon>Hymenolepididae</taxon>
        <taxon>Hymenolepis</taxon>
    </lineage>
</organism>
<evidence type="ECO:0000313" key="5">
    <source>
        <dbReference type="Proteomes" id="UP000321570"/>
    </source>
</evidence>
<name>A0A0R3SIA2_HYMDI</name>
<dbReference type="Proteomes" id="UP000321570">
    <property type="component" value="Unassembled WGS sequence"/>
</dbReference>
<dbReference type="EMBL" id="UYSG01001895">
    <property type="protein sequence ID" value="VDL53173.1"/>
    <property type="molecule type" value="Genomic_DNA"/>
</dbReference>
<protein>
    <submittedName>
        <fullName evidence="6">TFIIIC_sub6 domain-containing protein</fullName>
    </submittedName>
</protein>
<evidence type="ECO:0000313" key="2">
    <source>
        <dbReference type="EMBL" id="VDL53173.1"/>
    </source>
</evidence>
<evidence type="ECO:0000313" key="4">
    <source>
        <dbReference type="Proteomes" id="UP000274504"/>
    </source>
</evidence>
<feature type="region of interest" description="Disordered" evidence="1">
    <location>
        <begin position="126"/>
        <end position="156"/>
    </location>
</feature>
<evidence type="ECO:0000313" key="6">
    <source>
        <dbReference type="WBParaSite" id="HDID_0000466701-mRNA-1"/>
    </source>
</evidence>
<reference evidence="6" key="1">
    <citation type="submission" date="2017-02" db="UniProtKB">
        <authorList>
            <consortium name="WormBaseParasite"/>
        </authorList>
    </citation>
    <scope>IDENTIFICATION</scope>
</reference>
<feature type="compositionally biased region" description="Basic and acidic residues" evidence="1">
    <location>
        <begin position="127"/>
        <end position="138"/>
    </location>
</feature>
<keyword evidence="5" id="KW-1185">Reference proteome</keyword>
<evidence type="ECO:0000256" key="1">
    <source>
        <dbReference type="SAM" id="MobiDB-lite"/>
    </source>
</evidence>
<dbReference type="WBParaSite" id="HDID_0000466701-mRNA-1">
    <property type="protein sequence ID" value="HDID_0000466701-mRNA-1"/>
    <property type="gene ID" value="HDID_0000466701"/>
</dbReference>
<dbReference type="EMBL" id="CABIJS010000111">
    <property type="protein sequence ID" value="VUZ43670.1"/>
    <property type="molecule type" value="Genomic_DNA"/>
</dbReference>
<proteinExistence type="predicted"/>
<gene>
    <name evidence="2" type="ORF">HDID_LOCUS4665</name>
    <name evidence="3" type="ORF">WMSIL1_LOCUS3677</name>
</gene>
<reference evidence="3 5" key="3">
    <citation type="submission" date="2019-07" db="EMBL/GenBank/DDBJ databases">
        <authorList>
            <person name="Jastrzebski P J."/>
            <person name="Paukszto L."/>
            <person name="Jastrzebski P J."/>
        </authorList>
    </citation>
    <scope>NUCLEOTIDE SEQUENCE [LARGE SCALE GENOMIC DNA]</scope>
    <source>
        <strain evidence="3 5">WMS-il1</strain>
    </source>
</reference>
<dbReference type="Proteomes" id="UP000274504">
    <property type="component" value="Unassembled WGS sequence"/>
</dbReference>